<dbReference type="PANTHER" id="PTHR34477">
    <property type="entry name" value="UPF0213 PROTEIN YHBQ"/>
    <property type="match status" value="1"/>
</dbReference>
<sequence>MLPKGFAKKYQVHTLVYYEQHADMRAAITREKQLKKWNRAWKIELIEQHNPPAAVRSVAGDRQAVSRHTHTGHR</sequence>
<name>A0ABZ2F8J5_METCP</name>
<dbReference type="InterPro" id="IPR035901">
    <property type="entry name" value="GIY-YIG_endonuc_sf"/>
</dbReference>
<dbReference type="PANTHER" id="PTHR34477:SF5">
    <property type="entry name" value="BSL5627 PROTEIN"/>
    <property type="match status" value="1"/>
</dbReference>
<dbReference type="Gene3D" id="3.40.1440.10">
    <property type="entry name" value="GIY-YIG endonuclease"/>
    <property type="match status" value="1"/>
</dbReference>
<evidence type="ECO:0008006" key="4">
    <source>
        <dbReference type="Google" id="ProtNLM"/>
    </source>
</evidence>
<dbReference type="InterPro" id="IPR050190">
    <property type="entry name" value="UPF0213_domain"/>
</dbReference>
<keyword evidence="3" id="KW-1185">Reference proteome</keyword>
<dbReference type="Proteomes" id="UP001359308">
    <property type="component" value="Chromosome"/>
</dbReference>
<gene>
    <name evidence="2" type="ORF">N4J17_03570</name>
</gene>
<dbReference type="RefSeq" id="WP_277458353.1">
    <property type="nucleotide sequence ID" value="NZ_CP104311.1"/>
</dbReference>
<accession>A0ABZ2F8J5</accession>
<evidence type="ECO:0000256" key="1">
    <source>
        <dbReference type="SAM" id="MobiDB-lite"/>
    </source>
</evidence>
<reference evidence="2 3" key="1">
    <citation type="submission" date="2022-09" db="EMBL/GenBank/DDBJ databases">
        <authorList>
            <person name="Giprobiosintez L."/>
        </authorList>
    </citation>
    <scope>NUCLEOTIDE SEQUENCE [LARGE SCALE GENOMIC DNA]</scope>
    <source>
        <strain evidence="3">VKPM-B-12549 (GBS-15)</strain>
    </source>
</reference>
<evidence type="ECO:0000313" key="2">
    <source>
        <dbReference type="EMBL" id="WWF02704.1"/>
    </source>
</evidence>
<feature type="compositionally biased region" description="Basic residues" evidence="1">
    <location>
        <begin position="65"/>
        <end position="74"/>
    </location>
</feature>
<dbReference type="EMBL" id="CP104311">
    <property type="protein sequence ID" value="WWF02704.1"/>
    <property type="molecule type" value="Genomic_DNA"/>
</dbReference>
<proteinExistence type="predicted"/>
<feature type="region of interest" description="Disordered" evidence="1">
    <location>
        <begin position="54"/>
        <end position="74"/>
    </location>
</feature>
<protein>
    <recommendedName>
        <fullName evidence="4">GIY-YIG domain-containing protein</fullName>
    </recommendedName>
</protein>
<organism evidence="2 3">
    <name type="scientific">Methylococcus capsulatus</name>
    <dbReference type="NCBI Taxonomy" id="414"/>
    <lineage>
        <taxon>Bacteria</taxon>
        <taxon>Pseudomonadati</taxon>
        <taxon>Pseudomonadota</taxon>
        <taxon>Gammaproteobacteria</taxon>
        <taxon>Methylococcales</taxon>
        <taxon>Methylococcaceae</taxon>
        <taxon>Methylococcus</taxon>
    </lineage>
</organism>
<evidence type="ECO:0000313" key="3">
    <source>
        <dbReference type="Proteomes" id="UP001359308"/>
    </source>
</evidence>